<feature type="region of interest" description="Disordered" evidence="1">
    <location>
        <begin position="46"/>
        <end position="69"/>
    </location>
</feature>
<organism evidence="2">
    <name type="scientific">Leptospira borgpetersenii serovar Ballum</name>
    <dbReference type="NCBI Taxonomy" id="280505"/>
    <lineage>
        <taxon>Bacteria</taxon>
        <taxon>Pseudomonadati</taxon>
        <taxon>Spirochaetota</taxon>
        <taxon>Spirochaetia</taxon>
        <taxon>Leptospirales</taxon>
        <taxon>Leptospiraceae</taxon>
        <taxon>Leptospira</taxon>
    </lineage>
</organism>
<protein>
    <submittedName>
        <fullName evidence="2">Uncharacterized protein</fullName>
    </submittedName>
</protein>
<proteinExistence type="predicted"/>
<sequence>MNPLLPIVLVESYTLPIRISRRFGFMNVTGITIQSFSLPQFSKEAEPGTQIQEKDAKISESISRTKPKSTVNEIKPEELVMKPSPISLEERMNQVISPEQMKNLLSMMVRSRMSENPADHKIDVKR</sequence>
<evidence type="ECO:0000256" key="1">
    <source>
        <dbReference type="SAM" id="MobiDB-lite"/>
    </source>
</evidence>
<evidence type="ECO:0000313" key="2">
    <source>
        <dbReference type="EMBL" id="ALO25508.1"/>
    </source>
</evidence>
<dbReference type="EMBL" id="CP012029">
    <property type="protein sequence ID" value="ALO25508.1"/>
    <property type="molecule type" value="Genomic_DNA"/>
</dbReference>
<accession>A0A0S2IP99</accession>
<dbReference type="PATRIC" id="fig|280505.15.peg.1173"/>
<dbReference type="AlphaFoldDB" id="A0A0S2IP99"/>
<dbReference type="Proteomes" id="UP000058857">
    <property type="component" value="Chromosome 1"/>
</dbReference>
<feature type="compositionally biased region" description="Polar residues" evidence="1">
    <location>
        <begin position="60"/>
        <end position="69"/>
    </location>
</feature>
<gene>
    <name evidence="2" type="ORF">LBBP_01204</name>
</gene>
<evidence type="ECO:0000313" key="3">
    <source>
        <dbReference type="Proteomes" id="UP000058857"/>
    </source>
</evidence>
<reference evidence="2 3" key="1">
    <citation type="journal article" date="2015" name="PLoS Negl. Trop. Dis.">
        <title>Distribution of Plasmids in Distinct Leptospira Pathogenic Species.</title>
        <authorList>
            <person name="Wang Y."/>
            <person name="Zhuang X."/>
            <person name="Zhong Y."/>
            <person name="Zhang C."/>
            <person name="Zhang Y."/>
            <person name="Zeng L."/>
            <person name="Zhu Y."/>
            <person name="He P."/>
            <person name="Dong K."/>
            <person name="Pal U."/>
            <person name="Guo X."/>
            <person name="Qin J."/>
        </authorList>
    </citation>
    <scope>NUCLEOTIDE SEQUENCE [LARGE SCALE GENOMIC DNA]</scope>
    <source>
        <strain evidence="2 3">56604</strain>
    </source>
</reference>
<name>A0A0S2IP99_LEPBO</name>